<dbReference type="Proteomes" id="UP000249248">
    <property type="component" value="Unassembled WGS sequence"/>
</dbReference>
<dbReference type="GO" id="GO:0016020">
    <property type="term" value="C:membrane"/>
    <property type="evidence" value="ECO:0007669"/>
    <property type="project" value="InterPro"/>
</dbReference>
<reference evidence="3 4" key="1">
    <citation type="submission" date="2018-06" db="EMBL/GenBank/DDBJ databases">
        <title>The draft genome sequence of Crocinitomix sp. SM1701.</title>
        <authorList>
            <person name="Zhang X."/>
        </authorList>
    </citation>
    <scope>NUCLEOTIDE SEQUENCE [LARGE SCALE GENOMIC DNA]</scope>
    <source>
        <strain evidence="3 4">SM1701</strain>
    </source>
</reference>
<dbReference type="InterPro" id="IPR000620">
    <property type="entry name" value="EamA_dom"/>
</dbReference>
<dbReference type="EMBL" id="QKSB01000002">
    <property type="protein sequence ID" value="PZE17995.1"/>
    <property type="molecule type" value="Genomic_DNA"/>
</dbReference>
<keyword evidence="1" id="KW-0472">Membrane</keyword>
<dbReference type="Gene3D" id="1.10.3730.20">
    <property type="match status" value="1"/>
</dbReference>
<proteinExistence type="predicted"/>
<dbReference type="AlphaFoldDB" id="A0A2W1NEW1"/>
<feature type="transmembrane region" description="Helical" evidence="1">
    <location>
        <begin position="247"/>
        <end position="268"/>
    </location>
</feature>
<organism evidence="3 4">
    <name type="scientific">Putridiphycobacter roseus</name>
    <dbReference type="NCBI Taxonomy" id="2219161"/>
    <lineage>
        <taxon>Bacteria</taxon>
        <taxon>Pseudomonadati</taxon>
        <taxon>Bacteroidota</taxon>
        <taxon>Flavobacteriia</taxon>
        <taxon>Flavobacteriales</taxon>
        <taxon>Crocinitomicaceae</taxon>
        <taxon>Putridiphycobacter</taxon>
    </lineage>
</organism>
<accession>A0A2W1NEW1</accession>
<feature type="transmembrane region" description="Helical" evidence="1">
    <location>
        <begin position="101"/>
        <end position="122"/>
    </location>
</feature>
<keyword evidence="4" id="KW-1185">Reference proteome</keyword>
<feature type="transmembrane region" description="Helical" evidence="1">
    <location>
        <begin position="129"/>
        <end position="148"/>
    </location>
</feature>
<gene>
    <name evidence="3" type="ORF">DNU06_05085</name>
</gene>
<feature type="domain" description="EamA" evidence="2">
    <location>
        <begin position="154"/>
        <end position="291"/>
    </location>
</feature>
<keyword evidence="1" id="KW-1133">Transmembrane helix</keyword>
<feature type="transmembrane region" description="Helical" evidence="1">
    <location>
        <begin position="5"/>
        <end position="26"/>
    </location>
</feature>
<keyword evidence="1" id="KW-0812">Transmembrane</keyword>
<sequence length="306" mass="34428">MKYQVILNLIVLIWGLTGILGDFIHLPTNDHGNFEINQVAMSFKIVFYRTGIAALSLLLIGVFLKKSRKLSRKEYFILLGIGGVIALHWFAFFFAIKVSTISIGVVCMTLSTLFTSFLEPLIFKRKVRFSEIVISLFIIVGIVIIFGFEFKYVLGITFGIISAFLASLFTVLNGKYVKTISSFKITKIEMIGACMVSGIGLLFMQEWNTGLLVMSKDSFMFLLILSLVCTTFAFLVSVWVMEFVTPFTVSVSINMEPIYTIIIALILYPNQEKMSLGFYLGGGIILLAIFTNAYLKKNNRKKVNYS</sequence>
<feature type="transmembrane region" description="Helical" evidence="1">
    <location>
        <begin position="154"/>
        <end position="176"/>
    </location>
</feature>
<dbReference type="RefSeq" id="WP_111062146.1">
    <property type="nucleotide sequence ID" value="NZ_JBHUCU010000002.1"/>
</dbReference>
<feature type="domain" description="EamA" evidence="2">
    <location>
        <begin position="10"/>
        <end position="146"/>
    </location>
</feature>
<feature type="transmembrane region" description="Helical" evidence="1">
    <location>
        <begin position="76"/>
        <end position="95"/>
    </location>
</feature>
<evidence type="ECO:0000313" key="4">
    <source>
        <dbReference type="Proteomes" id="UP000249248"/>
    </source>
</evidence>
<evidence type="ECO:0000256" key="1">
    <source>
        <dbReference type="SAM" id="Phobius"/>
    </source>
</evidence>
<evidence type="ECO:0000313" key="3">
    <source>
        <dbReference type="EMBL" id="PZE17995.1"/>
    </source>
</evidence>
<feature type="transmembrane region" description="Helical" evidence="1">
    <location>
        <begin position="219"/>
        <end position="240"/>
    </location>
</feature>
<feature type="transmembrane region" description="Helical" evidence="1">
    <location>
        <begin position="46"/>
        <end position="64"/>
    </location>
</feature>
<dbReference type="Pfam" id="PF00892">
    <property type="entry name" value="EamA"/>
    <property type="match status" value="2"/>
</dbReference>
<feature type="transmembrane region" description="Helical" evidence="1">
    <location>
        <begin position="188"/>
        <end position="207"/>
    </location>
</feature>
<evidence type="ECO:0000259" key="2">
    <source>
        <dbReference type="Pfam" id="PF00892"/>
    </source>
</evidence>
<dbReference type="OrthoDB" id="9150437at2"/>
<name>A0A2W1NEW1_9FLAO</name>
<protein>
    <submittedName>
        <fullName evidence="3">EamA family transporter</fullName>
    </submittedName>
</protein>
<dbReference type="PANTHER" id="PTHR22911">
    <property type="entry name" value="ACYL-MALONYL CONDENSING ENZYME-RELATED"/>
    <property type="match status" value="1"/>
</dbReference>
<dbReference type="InterPro" id="IPR037185">
    <property type="entry name" value="EmrE-like"/>
</dbReference>
<dbReference type="PANTHER" id="PTHR22911:SF79">
    <property type="entry name" value="MOBA-LIKE NTP TRANSFERASE DOMAIN-CONTAINING PROTEIN"/>
    <property type="match status" value="1"/>
</dbReference>
<feature type="transmembrane region" description="Helical" evidence="1">
    <location>
        <begin position="274"/>
        <end position="295"/>
    </location>
</feature>
<dbReference type="SUPFAM" id="SSF103481">
    <property type="entry name" value="Multidrug resistance efflux transporter EmrE"/>
    <property type="match status" value="2"/>
</dbReference>
<comment type="caution">
    <text evidence="3">The sequence shown here is derived from an EMBL/GenBank/DDBJ whole genome shotgun (WGS) entry which is preliminary data.</text>
</comment>